<dbReference type="InterPro" id="IPR032466">
    <property type="entry name" value="Metal_Hydrolase"/>
</dbReference>
<dbReference type="Pfam" id="PF04909">
    <property type="entry name" value="Amidohydro_2"/>
    <property type="match status" value="1"/>
</dbReference>
<protein>
    <submittedName>
        <fullName evidence="3">Amidohydrolase</fullName>
    </submittedName>
</protein>
<evidence type="ECO:0000259" key="2">
    <source>
        <dbReference type="Pfam" id="PF04909"/>
    </source>
</evidence>
<keyword evidence="1" id="KW-0456">Lyase</keyword>
<reference evidence="3 4" key="1">
    <citation type="journal article" date="2018" name="Int. J. Syst. Evol. Microbiol.">
        <title>Lactobacillus bambusae sp. nov., isolated from a traditional fermented Ma-bamboo shoots of Taiwan.</title>
        <authorList>
            <person name="Wang L.-T."/>
        </authorList>
    </citation>
    <scope>NUCLEOTIDE SEQUENCE [LARGE SCALE GENOMIC DNA]</scope>
    <source>
        <strain evidence="3 4">BS-W1</strain>
    </source>
</reference>
<dbReference type="InterPro" id="IPR032465">
    <property type="entry name" value="ACMSD"/>
</dbReference>
<dbReference type="GO" id="GO:0016787">
    <property type="term" value="F:hydrolase activity"/>
    <property type="evidence" value="ECO:0007669"/>
    <property type="project" value="UniProtKB-KW"/>
</dbReference>
<dbReference type="GO" id="GO:0005829">
    <property type="term" value="C:cytosol"/>
    <property type="evidence" value="ECO:0007669"/>
    <property type="project" value="TreeGrafter"/>
</dbReference>
<dbReference type="SUPFAM" id="SSF51556">
    <property type="entry name" value="Metallo-dependent hydrolases"/>
    <property type="match status" value="1"/>
</dbReference>
<dbReference type="Proteomes" id="UP000245080">
    <property type="component" value="Unassembled WGS sequence"/>
</dbReference>
<dbReference type="PANTHER" id="PTHR21240:SF30">
    <property type="entry name" value="AMIDOHYDROLASE-RELATED DOMAIN-CONTAINING PROTEIN-RELATED"/>
    <property type="match status" value="1"/>
</dbReference>
<dbReference type="EMBL" id="QCXQ01000003">
    <property type="protein sequence ID" value="PWF99874.1"/>
    <property type="molecule type" value="Genomic_DNA"/>
</dbReference>
<gene>
    <name evidence="3" type="ORF">DCM90_07380</name>
</gene>
<dbReference type="OrthoDB" id="9777673at2"/>
<evidence type="ECO:0000256" key="1">
    <source>
        <dbReference type="ARBA" id="ARBA00023239"/>
    </source>
</evidence>
<keyword evidence="3" id="KW-0378">Hydrolase</keyword>
<dbReference type="RefSeq" id="WP_109250728.1">
    <property type="nucleotide sequence ID" value="NZ_QCXQ01000003.1"/>
</dbReference>
<dbReference type="GO" id="GO:0019748">
    <property type="term" value="P:secondary metabolic process"/>
    <property type="evidence" value="ECO:0007669"/>
    <property type="project" value="TreeGrafter"/>
</dbReference>
<dbReference type="PANTHER" id="PTHR21240">
    <property type="entry name" value="2-AMINO-3-CARBOXYLMUCONATE-6-SEMIALDEHYDE DECARBOXYLASE"/>
    <property type="match status" value="1"/>
</dbReference>
<evidence type="ECO:0000313" key="3">
    <source>
        <dbReference type="EMBL" id="PWF99874.1"/>
    </source>
</evidence>
<name>A0A2V1N0C0_9LACO</name>
<keyword evidence="4" id="KW-1185">Reference proteome</keyword>
<comment type="caution">
    <text evidence="3">The sequence shown here is derived from an EMBL/GenBank/DDBJ whole genome shotgun (WGS) entry which is preliminary data.</text>
</comment>
<dbReference type="Gene3D" id="3.20.20.140">
    <property type="entry name" value="Metal-dependent hydrolases"/>
    <property type="match status" value="1"/>
</dbReference>
<feature type="domain" description="Amidohydrolase-related" evidence="2">
    <location>
        <begin position="68"/>
        <end position="332"/>
    </location>
</feature>
<evidence type="ECO:0000313" key="4">
    <source>
        <dbReference type="Proteomes" id="UP000245080"/>
    </source>
</evidence>
<proteinExistence type="predicted"/>
<dbReference type="InterPro" id="IPR006680">
    <property type="entry name" value="Amidohydro-rel"/>
</dbReference>
<dbReference type="GO" id="GO:0016831">
    <property type="term" value="F:carboxy-lyase activity"/>
    <property type="evidence" value="ECO:0007669"/>
    <property type="project" value="InterPro"/>
</dbReference>
<dbReference type="AlphaFoldDB" id="A0A2V1N0C0"/>
<accession>A0A2V1N0C0</accession>
<organism evidence="3 4">
    <name type="scientific">Levilactobacillus bambusae</name>
    <dbReference type="NCBI Taxonomy" id="2024736"/>
    <lineage>
        <taxon>Bacteria</taxon>
        <taxon>Bacillati</taxon>
        <taxon>Bacillota</taxon>
        <taxon>Bacilli</taxon>
        <taxon>Lactobacillales</taxon>
        <taxon>Lactobacillaceae</taxon>
        <taxon>Levilactobacillus</taxon>
    </lineage>
</organism>
<sequence>MDTKKIALEEHFSTPQNSQLWNDSGEAARNGQSYTDFIVDRLWDDNQAYLDELNRLGIERAVMSLTSPGVQGINDPQTAVDLAHKSNDEAYEHYVKANPNRFSLFAAVALQDPKAAADEAERAVKELGAKGILINGYTNMGDVNQAMYLDDARLDGFWSRINDLHVPVYLHPREPMPASTQIYQGYPELIGSAWGFTQETAVHAIRLIMSGLFDRYPDLTVILGHLGEGLSQTLPRTEHRLYRQRNGEVNGKNQRPLTSYLQTNFMCTTSGHFNTDDFKSAIAAFGPDRVMFSVDYPYEDNADAANWFDQLALPEDVKKQIAYGNAQKLLNL</sequence>